<dbReference type="RefSeq" id="WP_321561578.1">
    <property type="nucleotide sequence ID" value="NZ_CP139558.1"/>
</dbReference>
<name>A0ABZ0THY0_9SPHI</name>
<organism evidence="2 3">
    <name type="scientific">Mucilaginibacter sabulilitoris</name>
    <dbReference type="NCBI Taxonomy" id="1173583"/>
    <lineage>
        <taxon>Bacteria</taxon>
        <taxon>Pseudomonadati</taxon>
        <taxon>Bacteroidota</taxon>
        <taxon>Sphingobacteriia</taxon>
        <taxon>Sphingobacteriales</taxon>
        <taxon>Sphingobacteriaceae</taxon>
        <taxon>Mucilaginibacter</taxon>
    </lineage>
</organism>
<evidence type="ECO:0000313" key="3">
    <source>
        <dbReference type="Proteomes" id="UP001324380"/>
    </source>
</evidence>
<dbReference type="EMBL" id="CP139558">
    <property type="protein sequence ID" value="WPU92416.1"/>
    <property type="molecule type" value="Genomic_DNA"/>
</dbReference>
<gene>
    <name evidence="2" type="ORF">SNE25_24115</name>
</gene>
<keyword evidence="3" id="KW-1185">Reference proteome</keyword>
<keyword evidence="1" id="KW-0175">Coiled coil</keyword>
<proteinExistence type="predicted"/>
<dbReference type="Proteomes" id="UP001324380">
    <property type="component" value="Chromosome"/>
</dbReference>
<sequence length="108" mass="12720">MKRMISRQRKRALNIIRCHKNVEVLNLIKSEQAKIENLKSELWTTPSPEFIRYLNGDVYIINGFTKHQTVKIELEALMTAIEKAELNFKDYHRHLDSLLNQINAINSQ</sequence>
<reference evidence="2 3" key="1">
    <citation type="submission" date="2023-11" db="EMBL/GenBank/DDBJ databases">
        <title>Analysis of the Genomes of Mucilaginibacter gossypii cycad 4 and M. sabulilitoris SNA2: microbes with the potential for plant growth promotion.</title>
        <authorList>
            <person name="Hirsch A.M."/>
            <person name="Humm E."/>
            <person name="Rubbi M."/>
            <person name="Del Vecchio G."/>
            <person name="Ha S.M."/>
            <person name="Pellegrini M."/>
            <person name="Gunsalus R.P."/>
        </authorList>
    </citation>
    <scope>NUCLEOTIDE SEQUENCE [LARGE SCALE GENOMIC DNA]</scope>
    <source>
        <strain evidence="2 3">SNA2</strain>
    </source>
</reference>
<feature type="coiled-coil region" evidence="1">
    <location>
        <begin position="67"/>
        <end position="101"/>
    </location>
</feature>
<accession>A0ABZ0THY0</accession>
<evidence type="ECO:0000313" key="2">
    <source>
        <dbReference type="EMBL" id="WPU92416.1"/>
    </source>
</evidence>
<evidence type="ECO:0000256" key="1">
    <source>
        <dbReference type="SAM" id="Coils"/>
    </source>
</evidence>
<protein>
    <submittedName>
        <fullName evidence="2">Uncharacterized protein</fullName>
    </submittedName>
</protein>